<proteinExistence type="predicted"/>
<comment type="caution">
    <text evidence="1">The sequence shown here is derived from an EMBL/GenBank/DDBJ whole genome shotgun (WGS) entry which is preliminary data.</text>
</comment>
<dbReference type="AlphaFoldDB" id="A0A8H3J4Z3"/>
<dbReference type="Proteomes" id="UP000664534">
    <property type="component" value="Unassembled WGS sequence"/>
</dbReference>
<keyword evidence="2" id="KW-1185">Reference proteome</keyword>
<dbReference type="EMBL" id="CAJPDT010000136">
    <property type="protein sequence ID" value="CAF9940755.1"/>
    <property type="molecule type" value="Genomic_DNA"/>
</dbReference>
<sequence length="176" mass="19360">MATLNTKSRAKYEEWLSEIPDSDLKGFVFSNTTPEIDFGSDDFKLVHSGISDGDPADCHMIETRVHGQTKDKQLKKLFKTTASLASNQTRLAFALVPTRLAGYCTGDHVRRALQDSPVPGMTVVNKVLIAWSPNVRWVAGMPHLKVGFPPFVLERIPFEGYNVDGTVGAKKKGVGK</sequence>
<evidence type="ECO:0000313" key="2">
    <source>
        <dbReference type="Proteomes" id="UP000664534"/>
    </source>
</evidence>
<reference evidence="1" key="1">
    <citation type="submission" date="2021-03" db="EMBL/GenBank/DDBJ databases">
        <authorList>
            <person name="Tagirdzhanova G."/>
        </authorList>
    </citation>
    <scope>NUCLEOTIDE SEQUENCE</scope>
</reference>
<protein>
    <submittedName>
        <fullName evidence="1">Uncharacterized protein</fullName>
    </submittedName>
</protein>
<accession>A0A8H3J4Z3</accession>
<name>A0A8H3J4Z3_9LECA</name>
<dbReference type="OrthoDB" id="10364153at2759"/>
<gene>
    <name evidence="1" type="ORF">IMSHALPRED_002155</name>
</gene>
<evidence type="ECO:0000313" key="1">
    <source>
        <dbReference type="EMBL" id="CAF9940755.1"/>
    </source>
</evidence>
<organism evidence="1 2">
    <name type="scientific">Imshaugia aleurites</name>
    <dbReference type="NCBI Taxonomy" id="172621"/>
    <lineage>
        <taxon>Eukaryota</taxon>
        <taxon>Fungi</taxon>
        <taxon>Dikarya</taxon>
        <taxon>Ascomycota</taxon>
        <taxon>Pezizomycotina</taxon>
        <taxon>Lecanoromycetes</taxon>
        <taxon>OSLEUM clade</taxon>
        <taxon>Lecanoromycetidae</taxon>
        <taxon>Lecanorales</taxon>
        <taxon>Lecanorineae</taxon>
        <taxon>Parmeliaceae</taxon>
        <taxon>Imshaugia</taxon>
    </lineage>
</organism>